<organism evidence="2 3">
    <name type="scientific">Ancylostoma duodenale</name>
    <dbReference type="NCBI Taxonomy" id="51022"/>
    <lineage>
        <taxon>Eukaryota</taxon>
        <taxon>Metazoa</taxon>
        <taxon>Ecdysozoa</taxon>
        <taxon>Nematoda</taxon>
        <taxon>Chromadorea</taxon>
        <taxon>Rhabditida</taxon>
        <taxon>Rhabditina</taxon>
        <taxon>Rhabditomorpha</taxon>
        <taxon>Strongyloidea</taxon>
        <taxon>Ancylostomatidae</taxon>
        <taxon>Ancylostomatinae</taxon>
        <taxon>Ancylostoma</taxon>
    </lineage>
</organism>
<reference evidence="2 3" key="1">
    <citation type="submission" date="2013-12" db="EMBL/GenBank/DDBJ databases">
        <title>Draft genome of the parsitic nematode Ancylostoma duodenale.</title>
        <authorList>
            <person name="Mitreva M."/>
        </authorList>
    </citation>
    <scope>NUCLEOTIDE SEQUENCE [LARGE SCALE GENOMIC DNA]</scope>
    <source>
        <strain evidence="2 3">Zhejiang</strain>
    </source>
</reference>
<protein>
    <recommendedName>
        <fullName evidence="1">Methyltransferase FkbM domain-containing protein</fullName>
    </recommendedName>
</protein>
<evidence type="ECO:0000259" key="1">
    <source>
        <dbReference type="Pfam" id="PF05050"/>
    </source>
</evidence>
<feature type="domain" description="Methyltransferase FkbM" evidence="1">
    <location>
        <begin position="102"/>
        <end position="256"/>
    </location>
</feature>
<dbReference type="Proteomes" id="UP000054047">
    <property type="component" value="Unassembled WGS sequence"/>
</dbReference>
<dbReference type="Pfam" id="PF05050">
    <property type="entry name" value="Methyltransf_21"/>
    <property type="match status" value="1"/>
</dbReference>
<dbReference type="InterPro" id="IPR006342">
    <property type="entry name" value="FkbM_mtfrase"/>
</dbReference>
<dbReference type="PANTHER" id="PTHR22989">
    <property type="entry name" value="UNCHARACTERIZED DUF13 C.ELEGANS"/>
    <property type="match status" value="1"/>
</dbReference>
<proteinExistence type="predicted"/>
<dbReference type="PANTHER" id="PTHR22989:SF4">
    <property type="entry name" value="METHYLTRANSFERASE FKBM DOMAIN-CONTAINING PROTEIN"/>
    <property type="match status" value="1"/>
</dbReference>
<accession>A0A0C2D9Q1</accession>
<gene>
    <name evidence="2" type="ORF">ANCDUO_03191</name>
</gene>
<name>A0A0C2D9Q1_9BILA</name>
<dbReference type="AlphaFoldDB" id="A0A0C2D9Q1"/>
<evidence type="ECO:0000313" key="2">
    <source>
        <dbReference type="EMBL" id="KIH66478.1"/>
    </source>
</evidence>
<sequence length="297" mass="34321">MPLLEEVLTMGLALPFGEEKEGQPRDPATVKEAYDSWHKCFNGILSPILDNPEKVWSSFRGAVDHCYDTTPMRNIKMTGVSNKDEFKFHIFNNTDKTPSNVITLGIGWDVLAEQKLKSLLPNGSHFYGADPIYDDNDRLFSTVGQFFPLAVGNETMLSSAYVMPKQLRGQYVYRTMVHIDVITFLTKLTRTPFIDQFLMDNEGAEYDLLPMMGRDGAFDHNGITVCQINVEMHYGHANFKERFATIVKRLLEDRRYAVFRQRQFTEYLNLATSHQRTFLLNFENKTCVEKYISQYFK</sequence>
<dbReference type="EMBL" id="KN727101">
    <property type="protein sequence ID" value="KIH66478.1"/>
    <property type="molecule type" value="Genomic_DNA"/>
</dbReference>
<keyword evidence="3" id="KW-1185">Reference proteome</keyword>
<evidence type="ECO:0000313" key="3">
    <source>
        <dbReference type="Proteomes" id="UP000054047"/>
    </source>
</evidence>
<dbReference type="OrthoDB" id="5872171at2759"/>